<dbReference type="Proteomes" id="UP000270046">
    <property type="component" value="Chromosome"/>
</dbReference>
<organism evidence="4 5">
    <name type="scientific">Mucilaginibacter celer</name>
    <dbReference type="NCBI Taxonomy" id="2305508"/>
    <lineage>
        <taxon>Bacteria</taxon>
        <taxon>Pseudomonadati</taxon>
        <taxon>Bacteroidota</taxon>
        <taxon>Sphingobacteriia</taxon>
        <taxon>Sphingobacteriales</taxon>
        <taxon>Sphingobacteriaceae</taxon>
        <taxon>Mucilaginibacter</taxon>
    </lineage>
</organism>
<evidence type="ECO:0008006" key="6">
    <source>
        <dbReference type="Google" id="ProtNLM"/>
    </source>
</evidence>
<dbReference type="Gene3D" id="1.20.120.450">
    <property type="entry name" value="dinb family like domain"/>
    <property type="match status" value="1"/>
</dbReference>
<protein>
    <recommendedName>
        <fullName evidence="6">Damage-inducible protein DinB</fullName>
    </recommendedName>
</protein>
<sequence length="155" mass="17845">MKAYFIKLFDYNKFATQQILTAMADKDTPAVTIKLMTHLLTTELVWLERCSLATPTMTTPWPEPLSIDQCKQLVSPRHQAWTSFIDELSEADFDKVIPYHSFAGDYYENQLNEIITHVINHGTHTRAQIGQQLKFAGAQTLPITDYSYYLRLLNS</sequence>
<name>A0A494VPZ5_9SPHI</name>
<accession>A0A494VPZ5</accession>
<keyword evidence="2 3" id="KW-0479">Metal-binding</keyword>
<keyword evidence="5" id="KW-1185">Reference proteome</keyword>
<dbReference type="PANTHER" id="PTHR37302">
    <property type="entry name" value="SLR1116 PROTEIN"/>
    <property type="match status" value="1"/>
</dbReference>
<dbReference type="RefSeq" id="WP_119409578.1">
    <property type="nucleotide sequence ID" value="NZ_CP032869.1"/>
</dbReference>
<feature type="binding site" evidence="3">
    <location>
        <position position="121"/>
    </location>
    <ligand>
        <name>a divalent metal cation</name>
        <dbReference type="ChEBI" id="CHEBI:60240"/>
    </ligand>
</feature>
<proteinExistence type="inferred from homology"/>
<dbReference type="AlphaFoldDB" id="A0A494VPZ5"/>
<dbReference type="InterPro" id="IPR034660">
    <property type="entry name" value="DinB/YfiT-like"/>
</dbReference>
<evidence type="ECO:0000256" key="2">
    <source>
        <dbReference type="ARBA" id="ARBA00022723"/>
    </source>
</evidence>
<gene>
    <name evidence="4" type="ORF">HYN43_012030</name>
</gene>
<dbReference type="InterPro" id="IPR007837">
    <property type="entry name" value="DinB"/>
</dbReference>
<dbReference type="GO" id="GO:0046872">
    <property type="term" value="F:metal ion binding"/>
    <property type="evidence" value="ECO:0007669"/>
    <property type="project" value="UniProtKB-KW"/>
</dbReference>
<dbReference type="KEGG" id="muh:HYN43_012030"/>
<feature type="binding site" evidence="3">
    <location>
        <position position="38"/>
    </location>
    <ligand>
        <name>a divalent metal cation</name>
        <dbReference type="ChEBI" id="CHEBI:60240"/>
    </ligand>
</feature>
<evidence type="ECO:0000256" key="3">
    <source>
        <dbReference type="PIRSR" id="PIRSR607837-1"/>
    </source>
</evidence>
<dbReference type="EMBL" id="CP032869">
    <property type="protein sequence ID" value="AYL95971.1"/>
    <property type="molecule type" value="Genomic_DNA"/>
</dbReference>
<reference evidence="4 5" key="1">
    <citation type="submission" date="2018-10" db="EMBL/GenBank/DDBJ databases">
        <title>Genome sequencing of Mucilaginibacter sp. HYN0043.</title>
        <authorList>
            <person name="Kim M."/>
            <person name="Yi H."/>
        </authorList>
    </citation>
    <scope>NUCLEOTIDE SEQUENCE [LARGE SCALE GENOMIC DNA]</scope>
    <source>
        <strain evidence="4 5">HYN0043</strain>
    </source>
</reference>
<evidence type="ECO:0000256" key="1">
    <source>
        <dbReference type="ARBA" id="ARBA00008635"/>
    </source>
</evidence>
<dbReference type="PANTHER" id="PTHR37302:SF1">
    <property type="entry name" value="PROTEIN DINB"/>
    <property type="match status" value="1"/>
</dbReference>
<comment type="similarity">
    <text evidence="1">Belongs to the DinB family.</text>
</comment>
<dbReference type="Pfam" id="PF05163">
    <property type="entry name" value="DinB"/>
    <property type="match status" value="1"/>
</dbReference>
<dbReference type="SUPFAM" id="SSF109854">
    <property type="entry name" value="DinB/YfiT-like putative metalloenzymes"/>
    <property type="match status" value="1"/>
</dbReference>
<evidence type="ECO:0000313" key="5">
    <source>
        <dbReference type="Proteomes" id="UP000270046"/>
    </source>
</evidence>
<dbReference type="OrthoDB" id="9811413at2"/>
<evidence type="ECO:0000313" key="4">
    <source>
        <dbReference type="EMBL" id="AYL95971.1"/>
    </source>
</evidence>